<dbReference type="STRING" id="502025.Hoch_5063"/>
<dbReference type="eggNOG" id="COG3608">
    <property type="taxonomic scope" value="Bacteria"/>
</dbReference>
<name>D0LVJ0_HALO1</name>
<accession>D0LVJ0</accession>
<evidence type="ECO:0000259" key="5">
    <source>
        <dbReference type="Pfam" id="PF24827"/>
    </source>
</evidence>
<dbReference type="RefSeq" id="WP_012830143.1">
    <property type="nucleotide sequence ID" value="NC_013440.1"/>
</dbReference>
<dbReference type="SUPFAM" id="SSF53187">
    <property type="entry name" value="Zn-dependent exopeptidases"/>
    <property type="match status" value="1"/>
</dbReference>
<dbReference type="Proteomes" id="UP000001880">
    <property type="component" value="Chromosome"/>
</dbReference>
<keyword evidence="4" id="KW-0862">Zinc</keyword>
<keyword evidence="3" id="KW-0378">Hydrolase</keyword>
<dbReference type="KEGG" id="hoh:Hoch_5063"/>
<keyword evidence="7" id="KW-1185">Reference proteome</keyword>
<protein>
    <recommendedName>
        <fullName evidence="5">Succinylglutamate desuccinylase/Aspartoacylase catalytic domain-containing protein</fullName>
    </recommendedName>
</protein>
<keyword evidence="2" id="KW-0479">Metal-binding</keyword>
<dbReference type="AlphaFoldDB" id="D0LVJ0"/>
<evidence type="ECO:0000313" key="7">
    <source>
        <dbReference type="Proteomes" id="UP000001880"/>
    </source>
</evidence>
<evidence type="ECO:0000256" key="2">
    <source>
        <dbReference type="ARBA" id="ARBA00022723"/>
    </source>
</evidence>
<evidence type="ECO:0000256" key="4">
    <source>
        <dbReference type="ARBA" id="ARBA00022833"/>
    </source>
</evidence>
<dbReference type="GO" id="GO:0016788">
    <property type="term" value="F:hydrolase activity, acting on ester bonds"/>
    <property type="evidence" value="ECO:0007669"/>
    <property type="project" value="InterPro"/>
</dbReference>
<proteinExistence type="predicted"/>
<dbReference type="HOGENOM" id="CLU_816212_0_0_7"/>
<evidence type="ECO:0000313" key="6">
    <source>
        <dbReference type="EMBL" id="ACY17551.1"/>
    </source>
</evidence>
<dbReference type="EMBL" id="CP001804">
    <property type="protein sequence ID" value="ACY17551.1"/>
    <property type="molecule type" value="Genomic_DNA"/>
</dbReference>
<feature type="domain" description="Succinylglutamate desuccinylase/Aspartoacylase catalytic" evidence="5">
    <location>
        <begin position="46"/>
        <end position="203"/>
    </location>
</feature>
<sequence length="347" mass="37946">MTATTLHFWDDGAAAELAATPGEFLARLPGPLEIFQRGRDRSRYRVVVGMLHGNEPSGLVAIHRWLRAGRTPAVDTSLFVVAVEAARLPPGLAHRMPPGRRDLNRSFAGPFDDVDGALARALHRRIAHRPCEALIDLHNNTGRNPPYGVLTRPSPAHLALVSLFADTTCLLSELKLGTLLEVIADAFPAVTIECGQAHTPAADDVATRGLTRFLDSERLPLASVPESHRFFEQPVRVNLRSGIRLAFAEQPVSEVDLTLRPDIENHNFQRPADGTVVGWLQPGAAWPFRSADAAGRDVSRDCFVLGDDGVLRWRGDLVPIMMTTDARVAFADCLCYLMRQRGLPVAA</sequence>
<evidence type="ECO:0000256" key="1">
    <source>
        <dbReference type="ARBA" id="ARBA00001947"/>
    </source>
</evidence>
<reference evidence="6 7" key="1">
    <citation type="journal article" date="2010" name="Stand. Genomic Sci.">
        <title>Complete genome sequence of Haliangium ochraceum type strain (SMP-2).</title>
        <authorList>
            <consortium name="US DOE Joint Genome Institute (JGI-PGF)"/>
            <person name="Ivanova N."/>
            <person name="Daum C."/>
            <person name="Lang E."/>
            <person name="Abt B."/>
            <person name="Kopitz M."/>
            <person name="Saunders E."/>
            <person name="Lapidus A."/>
            <person name="Lucas S."/>
            <person name="Glavina Del Rio T."/>
            <person name="Nolan M."/>
            <person name="Tice H."/>
            <person name="Copeland A."/>
            <person name="Cheng J.F."/>
            <person name="Chen F."/>
            <person name="Bruce D."/>
            <person name="Goodwin L."/>
            <person name="Pitluck S."/>
            <person name="Mavromatis K."/>
            <person name="Pati A."/>
            <person name="Mikhailova N."/>
            <person name="Chen A."/>
            <person name="Palaniappan K."/>
            <person name="Land M."/>
            <person name="Hauser L."/>
            <person name="Chang Y.J."/>
            <person name="Jeffries C.D."/>
            <person name="Detter J.C."/>
            <person name="Brettin T."/>
            <person name="Rohde M."/>
            <person name="Goker M."/>
            <person name="Bristow J."/>
            <person name="Markowitz V."/>
            <person name="Eisen J.A."/>
            <person name="Hugenholtz P."/>
            <person name="Kyrpides N.C."/>
            <person name="Klenk H.P."/>
        </authorList>
    </citation>
    <scope>NUCLEOTIDE SEQUENCE [LARGE SCALE GENOMIC DNA]</scope>
    <source>
        <strain evidence="7">DSM 14365 / CIP 107738 / JCM 11303 / AJ 13395 / SMP-2</strain>
    </source>
</reference>
<dbReference type="InterPro" id="IPR055438">
    <property type="entry name" value="AstE_AspA_cat"/>
</dbReference>
<dbReference type="Gene3D" id="3.40.630.10">
    <property type="entry name" value="Zn peptidases"/>
    <property type="match status" value="1"/>
</dbReference>
<gene>
    <name evidence="6" type="ordered locus">Hoch_5063</name>
</gene>
<dbReference type="Pfam" id="PF24827">
    <property type="entry name" value="AstE_AspA_cat"/>
    <property type="match status" value="1"/>
</dbReference>
<organism evidence="6 7">
    <name type="scientific">Haliangium ochraceum (strain DSM 14365 / JCM 11303 / SMP-2)</name>
    <dbReference type="NCBI Taxonomy" id="502025"/>
    <lineage>
        <taxon>Bacteria</taxon>
        <taxon>Pseudomonadati</taxon>
        <taxon>Myxococcota</taxon>
        <taxon>Polyangia</taxon>
        <taxon>Haliangiales</taxon>
        <taxon>Kofleriaceae</taxon>
        <taxon>Haliangium</taxon>
    </lineage>
</organism>
<dbReference type="GO" id="GO:0046872">
    <property type="term" value="F:metal ion binding"/>
    <property type="evidence" value="ECO:0007669"/>
    <property type="project" value="UniProtKB-KW"/>
</dbReference>
<dbReference type="OrthoDB" id="9782876at2"/>
<evidence type="ECO:0000256" key="3">
    <source>
        <dbReference type="ARBA" id="ARBA00022801"/>
    </source>
</evidence>
<comment type="cofactor">
    <cofactor evidence="1">
        <name>Zn(2+)</name>
        <dbReference type="ChEBI" id="CHEBI:29105"/>
    </cofactor>
</comment>